<reference evidence="3 4" key="2">
    <citation type="submission" date="2018-01" db="EMBL/GenBank/DDBJ databases">
        <title>Genomic study of Klebsiella pneumoniae.</title>
        <authorList>
            <person name="Yang Y."/>
            <person name="Bicalho R."/>
        </authorList>
    </citation>
    <scope>NUCLEOTIDE SEQUENCE [LARGE SCALE GENOMIC DNA]</scope>
    <source>
        <strain evidence="3 4">A8</strain>
    </source>
</reference>
<dbReference type="EMBL" id="PIDP01000391">
    <property type="protein sequence ID" value="PLM94717.1"/>
    <property type="molecule type" value="Genomic_DNA"/>
</dbReference>
<evidence type="ECO:0000256" key="1">
    <source>
        <dbReference type="SAM" id="MobiDB-lite"/>
    </source>
</evidence>
<name>A0A2N4Z1V0_KLEVA</name>
<comment type="caution">
    <text evidence="3">The sequence shown here is derived from an EMBL/GenBank/DDBJ whole genome shotgun (WGS) entry which is preliminary data.</text>
</comment>
<feature type="region of interest" description="Disordered" evidence="1">
    <location>
        <begin position="187"/>
        <end position="245"/>
    </location>
</feature>
<accession>A0A2N4Z1V0</accession>
<keyword evidence="3" id="KW-0418">Kinase</keyword>
<evidence type="ECO:0000313" key="3">
    <source>
        <dbReference type="EMBL" id="PLM94717.1"/>
    </source>
</evidence>
<sequence>MTIRIYPSRLPGEPLETHEHGTTTLHQWMVRNVPGYSQDRSHPVAVELNGRPLPPDEWPLCQLSPDSDIRIYPVPYGTGLEIAVWVSIAVSVASAAYSLFFGPKVDLGGYSSGSGRSLELNPAKANTAKLGDPIREVFGRCRIYPDYLVQPVTRFDPDDPTRMTVEMFLCVGQGRFSFTGGDKRIGETPAASLGDGFSDQVYQPGEDVSSDPRSENWFNSTEVGGTSSGTGLDMAQTSPDSDDIIADSMTVSGASVTFTGLDTDDDDDDDEDDNALPASWVEGTIVEIKAPTNFLISTSSGYSVFASKLLTEVAPVVGMPVTLSFNSVDYDLFIAAHTPGQDAIPGEGGSAAEIQSSAAPTTYDFSLGSTTFTVTWHGTTYTVSLVADYVNMSGLLAAITEGLTGSGLAARDNGGTVLITEEASPFAGGDITSSSLPPSVFGDTPVYTSGSASTGGSAAITASVTLAYNSATGTAFAGVPEGTQRLSLAHRGNEYQVVSVDGTTATVARLVSGSVDASWPGFSSRTMIDYEATGLNDTLSWLGPFLACPENEVVDAFEVNFSFPNGICGFDNKGKKRIRHCEWEIQYRVYGTGSGWISKQGEYALKNINGLGYTERFSLDSPGLVEVRCRRRNEQGSNNARDNMYWQALRGRLLARPASYAGVTTWAITVETGGKLAAQSDRRVSVVATRNYDGGGDRTISGAFRHVAGSLGFNANQIDASAIEALETAWWTPRGEYFDYEASSDSASAKDIFDKITEAGMSYFLLSDGLLSAGREGIKSWTGIITPQDTVEEMQTSFRAPSDDDYDGVDVTYINPVTWAEEIVQCRTTDNPVPRKVESYSLGIVMTADRAYRTGMRRLMKYLHQRRTYECTTELLGWCYQFGDHIILSDDIPTGKTISCLIEAMAFDDEVITLTVTEPLDWSYSNPRCWIQFQDGRPSTRLLTPTRVDDFTLSIPYNADLHPEDWTMDDPDIELPRLLFCDSEKGARHGIIQEIVPSDDGTCQVTAPEYKEIFYAYDDATYPGDVA</sequence>
<dbReference type="GO" id="GO:0016301">
    <property type="term" value="F:kinase activity"/>
    <property type="evidence" value="ECO:0007669"/>
    <property type="project" value="UniProtKB-KW"/>
</dbReference>
<proteinExistence type="predicted"/>
<dbReference type="Proteomes" id="UP000234412">
    <property type="component" value="Unassembled WGS sequence"/>
</dbReference>
<feature type="region of interest" description="Disordered" evidence="1">
    <location>
        <begin position="257"/>
        <end position="276"/>
    </location>
</feature>
<dbReference type="InterPro" id="IPR055385">
    <property type="entry name" value="GpJ_HDII-ins2"/>
</dbReference>
<reference evidence="3 4" key="1">
    <citation type="submission" date="2017-11" db="EMBL/GenBank/DDBJ databases">
        <authorList>
            <person name="Han C.G."/>
        </authorList>
    </citation>
    <scope>NUCLEOTIDE SEQUENCE [LARGE SCALE GENOMIC DNA]</scope>
    <source>
        <strain evidence="3 4">A8</strain>
    </source>
</reference>
<organism evidence="3 4">
    <name type="scientific">Klebsiella variicola</name>
    <dbReference type="NCBI Taxonomy" id="244366"/>
    <lineage>
        <taxon>Bacteria</taxon>
        <taxon>Pseudomonadati</taxon>
        <taxon>Pseudomonadota</taxon>
        <taxon>Gammaproteobacteria</taxon>
        <taxon>Enterobacterales</taxon>
        <taxon>Enterobacteriaceae</taxon>
        <taxon>Klebsiella/Raoultella group</taxon>
        <taxon>Klebsiella</taxon>
        <taxon>Klebsiella pneumoniae complex</taxon>
    </lineage>
</organism>
<evidence type="ECO:0000259" key="2">
    <source>
        <dbReference type="Pfam" id="PF24801"/>
    </source>
</evidence>
<dbReference type="Pfam" id="PF24801">
    <property type="entry name" value="FNIII-A_GpJ"/>
    <property type="match status" value="1"/>
</dbReference>
<protein>
    <submittedName>
        <fullName evidence="3">Kinase</fullName>
    </submittedName>
</protein>
<keyword evidence="3" id="KW-0808">Transferase</keyword>
<feature type="domain" description="Tip attachment protein J HDII-ins2" evidence="2">
    <location>
        <begin position="551"/>
        <end position="650"/>
    </location>
</feature>
<feature type="compositionally biased region" description="Acidic residues" evidence="1">
    <location>
        <begin position="262"/>
        <end position="274"/>
    </location>
</feature>
<dbReference type="AlphaFoldDB" id="A0A2N4Z1V0"/>
<evidence type="ECO:0000313" key="4">
    <source>
        <dbReference type="Proteomes" id="UP000234412"/>
    </source>
</evidence>
<dbReference type="NCBIfam" id="NF040662">
    <property type="entry name" value="attach_TipJ_rel"/>
    <property type="match status" value="1"/>
</dbReference>
<gene>
    <name evidence="3" type="ORF">CWN47_13325</name>
</gene>